<keyword evidence="3" id="KW-1185">Reference proteome</keyword>
<protein>
    <submittedName>
        <fullName evidence="2">Uncharacterized protein</fullName>
    </submittedName>
</protein>
<gene>
    <name evidence="2" type="ORF">GCM10009858_33640</name>
</gene>
<feature type="compositionally biased region" description="Basic and acidic residues" evidence="1">
    <location>
        <begin position="203"/>
        <end position="228"/>
    </location>
</feature>
<feature type="compositionally biased region" description="Gly residues" evidence="1">
    <location>
        <begin position="16"/>
        <end position="29"/>
    </location>
</feature>
<feature type="compositionally biased region" description="Low complexity" evidence="1">
    <location>
        <begin position="186"/>
        <end position="199"/>
    </location>
</feature>
<dbReference type="EMBL" id="BAAARE010000015">
    <property type="protein sequence ID" value="GAA2492914.1"/>
    <property type="molecule type" value="Genomic_DNA"/>
</dbReference>
<organism evidence="2 3">
    <name type="scientific">Terrabacter carboxydivorans</name>
    <dbReference type="NCBI Taxonomy" id="619730"/>
    <lineage>
        <taxon>Bacteria</taxon>
        <taxon>Bacillati</taxon>
        <taxon>Actinomycetota</taxon>
        <taxon>Actinomycetes</taxon>
        <taxon>Micrococcales</taxon>
        <taxon>Intrasporangiaceae</taxon>
        <taxon>Terrabacter</taxon>
    </lineage>
</organism>
<proteinExistence type="predicted"/>
<feature type="compositionally biased region" description="Basic residues" evidence="1">
    <location>
        <begin position="229"/>
        <end position="245"/>
    </location>
</feature>
<dbReference type="Proteomes" id="UP001500730">
    <property type="component" value="Unassembled WGS sequence"/>
</dbReference>
<name>A0ABN3M069_9MICO</name>
<dbReference type="RefSeq" id="WP_344256173.1">
    <property type="nucleotide sequence ID" value="NZ_BAAARE010000015.1"/>
</dbReference>
<reference evidence="2 3" key="1">
    <citation type="journal article" date="2019" name="Int. J. Syst. Evol. Microbiol.">
        <title>The Global Catalogue of Microorganisms (GCM) 10K type strain sequencing project: providing services to taxonomists for standard genome sequencing and annotation.</title>
        <authorList>
            <consortium name="The Broad Institute Genomics Platform"/>
            <consortium name="The Broad Institute Genome Sequencing Center for Infectious Disease"/>
            <person name="Wu L."/>
            <person name="Ma J."/>
        </authorList>
    </citation>
    <scope>NUCLEOTIDE SEQUENCE [LARGE SCALE GENOMIC DNA]</scope>
    <source>
        <strain evidence="2 3">JCM 16259</strain>
    </source>
</reference>
<evidence type="ECO:0000313" key="2">
    <source>
        <dbReference type="EMBL" id="GAA2492914.1"/>
    </source>
</evidence>
<feature type="region of interest" description="Disordered" evidence="1">
    <location>
        <begin position="1"/>
        <end position="44"/>
    </location>
</feature>
<evidence type="ECO:0000256" key="1">
    <source>
        <dbReference type="SAM" id="MobiDB-lite"/>
    </source>
</evidence>
<feature type="region of interest" description="Disordered" evidence="1">
    <location>
        <begin position="176"/>
        <end position="245"/>
    </location>
</feature>
<sequence length="245" mass="26072">MTERATDQVSEPAAGPGPGRGAGAGGGSDAPGDPVAAGSGAAGPASAAGAAALLNEAMSKSGLLWVEVDGDRTWPAWHVWDDGAALVVSGPGEQPLPWLPPEVRLILRSKDTGGRLLTVRAHVHVLEPGTPEWERATGLLRASRLNSVDDSLTRWAAECTVTALVPFDSPLESPGAYAAHDHRQPPARTAATTTAWRPWHWGGRGEEKAARKRARDELKAARRAAKERAKLRKKRQRRGARRRGR</sequence>
<evidence type="ECO:0000313" key="3">
    <source>
        <dbReference type="Proteomes" id="UP001500730"/>
    </source>
</evidence>
<feature type="compositionally biased region" description="Low complexity" evidence="1">
    <location>
        <begin position="30"/>
        <end position="44"/>
    </location>
</feature>
<comment type="caution">
    <text evidence="2">The sequence shown here is derived from an EMBL/GenBank/DDBJ whole genome shotgun (WGS) entry which is preliminary data.</text>
</comment>
<accession>A0ABN3M069</accession>